<keyword evidence="5" id="KW-1185">Reference proteome</keyword>
<dbReference type="Pfam" id="PF01315">
    <property type="entry name" value="Ald_Xan_dh_C"/>
    <property type="match status" value="1"/>
</dbReference>
<evidence type="ECO:0000259" key="3">
    <source>
        <dbReference type="SMART" id="SM01008"/>
    </source>
</evidence>
<evidence type="ECO:0000313" key="5">
    <source>
        <dbReference type="Proteomes" id="UP000761264"/>
    </source>
</evidence>
<dbReference type="AlphaFoldDB" id="A0A967KAZ8"/>
<accession>A0A967KAZ8</accession>
<dbReference type="RefSeq" id="WP_167227722.1">
    <property type="nucleotide sequence ID" value="NZ_JAAQPH010000016.1"/>
</dbReference>
<dbReference type="InterPro" id="IPR008274">
    <property type="entry name" value="AldOxase/xan_DH_MoCoBD1"/>
</dbReference>
<protein>
    <submittedName>
        <fullName evidence="4">Xanthine dehydrogenase family protein molybdopterin-binding subunit</fullName>
    </submittedName>
</protein>
<dbReference type="Pfam" id="PF20256">
    <property type="entry name" value="MoCoBD_2"/>
    <property type="match status" value="1"/>
</dbReference>
<gene>
    <name evidence="4" type="ORF">HBA54_19385</name>
</gene>
<keyword evidence="1" id="KW-0500">Molybdenum</keyword>
<dbReference type="EMBL" id="JAAQPH010000016">
    <property type="protein sequence ID" value="NIA70767.1"/>
    <property type="molecule type" value="Genomic_DNA"/>
</dbReference>
<dbReference type="PANTHER" id="PTHR11908:SF132">
    <property type="entry name" value="ALDEHYDE OXIDASE 1-RELATED"/>
    <property type="match status" value="1"/>
</dbReference>
<name>A0A967KAZ8_9PROT</name>
<dbReference type="SUPFAM" id="SSF54665">
    <property type="entry name" value="CO dehydrogenase molybdoprotein N-domain-like"/>
    <property type="match status" value="1"/>
</dbReference>
<sequence length="778" mass="83089">MGRFGVGQGLRRVEDVRFLTGQGRYSDDIKLDGQAYGVLLRSPYAHAEIRAIDLEEARALPGVLGIFTAEDLSADGVGDIPCLAPMPGKGGGKTVMPPHPALARGRVRHVGDPVVFVVAETQAQARDAADLVMIDYDDLPAVIDTGSAKEAGQPQIWAEAPDNTCLVWEMGNEAGTKAAFDKAHHVTSLEFVNNRVVVNAMEPRGTIGDYDAATETFTLYTGNQGSHRMLGPLSRVFNTPQEKLRVISPDVGGGFGMKIFVYPETVLVLFAARRLGRPVRWISERSEGFLSDTQGRDHVTLAELALDENAKALGLRVTTTANMGAYLSAFAPYIPTGCYGPMLSGLYSIPVGYTEVICVFTNTVPVDAYRGAGRPEAAYMIERLMDAAARDLGLAPEELRRRNFIAADALPFTTAFGETYDSGNFGLIMEKGLEAIDAAGFAGRRAEAAARGKLRGLSFASYGEVCGSNGEETAQLKLREDGGVTLWIGTQSNGQGHYTAYTQLLADKLGLEPEQIEIHQGDSWDLPQGGGTGGSRSLLMGGRALDGAADKVIERSRRVAGHLLEAAEADIEFAEGIFTVAGTDRRVTLAEVAKAAGGGNLPEEIQEPLEDQHHVVAEAQTYPNGCHLCELEVDPETGVTSILRYVVIDDFGTLVNPMMVAGQVHGGTAQGIGQALLEHTVYDENGQLLSGSFMDYCMPRADDMPSIELTMIEDMPCATNPMGVKGAGEAGAIGACPAVINALVDALSPLGIRHIDMPATPEKVWRAIQDAHEQRAAE</sequence>
<dbReference type="InterPro" id="IPR036856">
    <property type="entry name" value="Ald_Oxase/Xan_DH_a/b_sf"/>
</dbReference>
<dbReference type="GO" id="GO:0016491">
    <property type="term" value="F:oxidoreductase activity"/>
    <property type="evidence" value="ECO:0007669"/>
    <property type="project" value="UniProtKB-KW"/>
</dbReference>
<feature type="domain" description="Aldehyde oxidase/xanthine dehydrogenase a/b hammerhead" evidence="3">
    <location>
        <begin position="20"/>
        <end position="140"/>
    </location>
</feature>
<dbReference type="InterPro" id="IPR016208">
    <property type="entry name" value="Ald_Oxase/xanthine_DH-like"/>
</dbReference>
<dbReference type="InterPro" id="IPR000674">
    <property type="entry name" value="Ald_Oxase/Xan_DH_a/b"/>
</dbReference>
<keyword evidence="2" id="KW-0560">Oxidoreductase</keyword>
<dbReference type="GO" id="GO:0005506">
    <property type="term" value="F:iron ion binding"/>
    <property type="evidence" value="ECO:0007669"/>
    <property type="project" value="InterPro"/>
</dbReference>
<dbReference type="SMART" id="SM01008">
    <property type="entry name" value="Ald_Xan_dh_C"/>
    <property type="match status" value="1"/>
</dbReference>
<evidence type="ECO:0000256" key="1">
    <source>
        <dbReference type="ARBA" id="ARBA00022505"/>
    </source>
</evidence>
<organism evidence="4 5">
    <name type="scientific">Pelagibius litoralis</name>
    <dbReference type="NCBI Taxonomy" id="374515"/>
    <lineage>
        <taxon>Bacteria</taxon>
        <taxon>Pseudomonadati</taxon>
        <taxon>Pseudomonadota</taxon>
        <taxon>Alphaproteobacteria</taxon>
        <taxon>Rhodospirillales</taxon>
        <taxon>Rhodovibrionaceae</taxon>
        <taxon>Pelagibius</taxon>
    </lineage>
</organism>
<proteinExistence type="predicted"/>
<dbReference type="Proteomes" id="UP000761264">
    <property type="component" value="Unassembled WGS sequence"/>
</dbReference>
<dbReference type="Gene3D" id="3.90.1170.50">
    <property type="entry name" value="Aldehyde oxidase/xanthine dehydrogenase, a/b hammerhead"/>
    <property type="match status" value="1"/>
</dbReference>
<dbReference type="Gene3D" id="3.30.365.10">
    <property type="entry name" value="Aldehyde oxidase/xanthine dehydrogenase, molybdopterin binding domain"/>
    <property type="match status" value="4"/>
</dbReference>
<dbReference type="Pfam" id="PF02738">
    <property type="entry name" value="MoCoBD_1"/>
    <property type="match status" value="1"/>
</dbReference>
<reference evidence="4" key="1">
    <citation type="submission" date="2020-03" db="EMBL/GenBank/DDBJ databases">
        <title>Genome of Pelagibius litoralis DSM 21314T.</title>
        <authorList>
            <person name="Wang G."/>
        </authorList>
    </citation>
    <scope>NUCLEOTIDE SEQUENCE</scope>
    <source>
        <strain evidence="4">DSM 21314</strain>
    </source>
</reference>
<evidence type="ECO:0000313" key="4">
    <source>
        <dbReference type="EMBL" id="NIA70767.1"/>
    </source>
</evidence>
<dbReference type="PANTHER" id="PTHR11908">
    <property type="entry name" value="XANTHINE DEHYDROGENASE"/>
    <property type="match status" value="1"/>
</dbReference>
<evidence type="ECO:0000256" key="2">
    <source>
        <dbReference type="ARBA" id="ARBA00023002"/>
    </source>
</evidence>
<dbReference type="SUPFAM" id="SSF56003">
    <property type="entry name" value="Molybdenum cofactor-binding domain"/>
    <property type="match status" value="1"/>
</dbReference>
<dbReference type="InterPro" id="IPR037165">
    <property type="entry name" value="AldOxase/xan_DH_Mopterin-bd_sf"/>
</dbReference>
<comment type="caution">
    <text evidence="4">The sequence shown here is derived from an EMBL/GenBank/DDBJ whole genome shotgun (WGS) entry which is preliminary data.</text>
</comment>
<dbReference type="InterPro" id="IPR046867">
    <property type="entry name" value="AldOxase/xan_DH_MoCoBD2"/>
</dbReference>